<evidence type="ECO:0008006" key="4">
    <source>
        <dbReference type="Google" id="ProtNLM"/>
    </source>
</evidence>
<dbReference type="RefSeq" id="WP_085215176.1">
    <property type="nucleotide sequence ID" value="NZ_FXAM01000001.1"/>
</dbReference>
<dbReference type="PROSITE" id="PS51257">
    <property type="entry name" value="PROKAR_LIPOPROTEIN"/>
    <property type="match status" value="1"/>
</dbReference>
<dbReference type="Proteomes" id="UP000192923">
    <property type="component" value="Unassembled WGS sequence"/>
</dbReference>
<name>A0A1Y6D011_9GAMM</name>
<reference evidence="2 3" key="1">
    <citation type="submission" date="2016-12" db="EMBL/GenBank/DDBJ databases">
        <authorList>
            <person name="Song W.-J."/>
            <person name="Kurnit D.M."/>
        </authorList>
    </citation>
    <scope>NUCLEOTIDE SEQUENCE [LARGE SCALE GENOMIC DNA]</scope>
    <source>
        <strain evidence="2 3">175</strain>
    </source>
</reference>
<keyword evidence="1" id="KW-0732">Signal</keyword>
<keyword evidence="3" id="KW-1185">Reference proteome</keyword>
<gene>
    <name evidence="2" type="ORF">SAMN02949497_3670</name>
</gene>
<evidence type="ECO:0000313" key="2">
    <source>
        <dbReference type="EMBL" id="SMF96278.1"/>
    </source>
</evidence>
<evidence type="ECO:0000313" key="3">
    <source>
        <dbReference type="Proteomes" id="UP000192923"/>
    </source>
</evidence>
<organism evidence="2 3">
    <name type="scientific">Methylomagnum ishizawai</name>
    <dbReference type="NCBI Taxonomy" id="1760988"/>
    <lineage>
        <taxon>Bacteria</taxon>
        <taxon>Pseudomonadati</taxon>
        <taxon>Pseudomonadota</taxon>
        <taxon>Gammaproteobacteria</taxon>
        <taxon>Methylococcales</taxon>
        <taxon>Methylococcaceae</taxon>
        <taxon>Methylomagnum</taxon>
    </lineage>
</organism>
<dbReference type="AlphaFoldDB" id="A0A1Y6D011"/>
<evidence type="ECO:0000256" key="1">
    <source>
        <dbReference type="SAM" id="SignalP"/>
    </source>
</evidence>
<protein>
    <recommendedName>
        <fullName evidence="4">Entry exclusion lipoprotein TrbK</fullName>
    </recommendedName>
</protein>
<dbReference type="OrthoDB" id="9800218at2"/>
<sequence length="74" mass="8250">MKKIVGLIAALALVSGCATPAKNTNKDDYYAKENALRKDYQQCLKKAGKGAAECQDEKDRLLEQMEWNLLDEST</sequence>
<dbReference type="EMBL" id="FXAM01000001">
    <property type="protein sequence ID" value="SMF96278.1"/>
    <property type="molecule type" value="Genomic_DNA"/>
</dbReference>
<feature type="signal peptide" evidence="1">
    <location>
        <begin position="1"/>
        <end position="20"/>
    </location>
</feature>
<accession>A0A1Y6D011</accession>
<proteinExistence type="predicted"/>
<feature type="chain" id="PRO_5012554449" description="Entry exclusion lipoprotein TrbK" evidence="1">
    <location>
        <begin position="21"/>
        <end position="74"/>
    </location>
</feature>